<feature type="chain" id="PRO_5020647893" description="Firmicu-CTERM sorting domain-containing protein" evidence="2">
    <location>
        <begin position="25"/>
        <end position="243"/>
    </location>
</feature>
<sequence length="243" mass="26582">MKRFVIILMSALCFFASFGTVAQAASDNLTPNNNESGDLGITIDGNFDDWADKTKQPMQHPWDNDNFKYASMLTDNNNIYLYILMQPVLSGGDTKLQPDGYTLNVGGKVFNIDLNHHSTVNLNVGEKKAIVLDIYDPSTGSYDVLNNCVYVANQYINQKMGDGRTVKGNGYVFEAKIPFKNLKGISNTSGQNISLENTNLWSGKLHVTGGSTGPVVLASTGFVIAIAAVLKYSGFSFKKRRTV</sequence>
<comment type="caution">
    <text evidence="3">The sequence shown here is derived from an EMBL/GenBank/DDBJ whole genome shotgun (WGS) entry which is preliminary data.</text>
</comment>
<keyword evidence="1" id="KW-1133">Transmembrane helix</keyword>
<dbReference type="NCBIfam" id="TIGR04145">
    <property type="entry name" value="Firmicu_CTERM"/>
    <property type="match status" value="1"/>
</dbReference>
<keyword evidence="2" id="KW-0732">Signal</keyword>
<keyword evidence="1" id="KW-0472">Membrane</keyword>
<protein>
    <recommendedName>
        <fullName evidence="5">Firmicu-CTERM sorting domain-containing protein</fullName>
    </recommendedName>
</protein>
<evidence type="ECO:0008006" key="5">
    <source>
        <dbReference type="Google" id="ProtNLM"/>
    </source>
</evidence>
<dbReference type="AlphaFoldDB" id="A0A4R5NGX2"/>
<evidence type="ECO:0000313" key="4">
    <source>
        <dbReference type="Proteomes" id="UP000295257"/>
    </source>
</evidence>
<feature type="signal peptide" evidence="2">
    <location>
        <begin position="1"/>
        <end position="24"/>
    </location>
</feature>
<proteinExistence type="predicted"/>
<dbReference type="Proteomes" id="UP000295257">
    <property type="component" value="Unassembled WGS sequence"/>
</dbReference>
<dbReference type="RefSeq" id="WP_010020947.1">
    <property type="nucleotide sequence ID" value="NZ_PUFN01000007.1"/>
</dbReference>
<evidence type="ECO:0000256" key="2">
    <source>
        <dbReference type="SAM" id="SignalP"/>
    </source>
</evidence>
<name>A0A4R5NGX2_9LACO</name>
<feature type="transmembrane region" description="Helical" evidence="1">
    <location>
        <begin position="215"/>
        <end position="233"/>
    </location>
</feature>
<dbReference type="EMBL" id="PUFN01000007">
    <property type="protein sequence ID" value="TDG73763.1"/>
    <property type="molecule type" value="Genomic_DNA"/>
</dbReference>
<gene>
    <name evidence="3" type="ORF">C5L30_001255</name>
</gene>
<dbReference type="OrthoDB" id="2067260at2"/>
<accession>A0A4R5NGX2</accession>
<dbReference type="SUPFAM" id="SSF49344">
    <property type="entry name" value="CBD9-like"/>
    <property type="match status" value="1"/>
</dbReference>
<dbReference type="Gene3D" id="2.60.40.1190">
    <property type="match status" value="1"/>
</dbReference>
<keyword evidence="4" id="KW-1185">Reference proteome</keyword>
<organism evidence="3 4">
    <name type="scientific">Companilactobacillus farciminis</name>
    <dbReference type="NCBI Taxonomy" id="1612"/>
    <lineage>
        <taxon>Bacteria</taxon>
        <taxon>Bacillati</taxon>
        <taxon>Bacillota</taxon>
        <taxon>Bacilli</taxon>
        <taxon>Lactobacillales</taxon>
        <taxon>Lactobacillaceae</taxon>
        <taxon>Companilactobacillus</taxon>
    </lineage>
</organism>
<evidence type="ECO:0000313" key="3">
    <source>
        <dbReference type="EMBL" id="TDG73763.1"/>
    </source>
</evidence>
<dbReference type="InterPro" id="IPR026409">
    <property type="entry name" value="Firmicu_CTERM"/>
</dbReference>
<keyword evidence="1" id="KW-0812">Transmembrane</keyword>
<evidence type="ECO:0000256" key="1">
    <source>
        <dbReference type="SAM" id="Phobius"/>
    </source>
</evidence>
<reference evidence="3 4" key="1">
    <citation type="journal article" date="2019" name="Appl. Microbiol. Biotechnol.">
        <title>Uncovering carbohydrate metabolism through a genotype-phenotype association study of 56 lactic acid bacteria genomes.</title>
        <authorList>
            <person name="Buron-Moles G."/>
            <person name="Chailyan A."/>
            <person name="Dolejs I."/>
            <person name="Forster J."/>
            <person name="Miks M.H."/>
        </authorList>
    </citation>
    <scope>NUCLEOTIDE SEQUENCE [LARGE SCALE GENOMIC DNA]</scope>
    <source>
        <strain evidence="3 4">ATCC 29644</strain>
    </source>
</reference>